<dbReference type="Gene3D" id="2.150.10.10">
    <property type="entry name" value="Serralysin-like metalloprotease, C-terminal"/>
    <property type="match status" value="1"/>
</dbReference>
<dbReference type="Pfam" id="PF00353">
    <property type="entry name" value="HemolysinCabind"/>
    <property type="match status" value="3"/>
</dbReference>
<protein>
    <recommendedName>
        <fullName evidence="3">Calcium-binding protein</fullName>
    </recommendedName>
</protein>
<proteinExistence type="predicted"/>
<evidence type="ECO:0008006" key="3">
    <source>
        <dbReference type="Google" id="ProtNLM"/>
    </source>
</evidence>
<sequence length="167" mass="16952">MVLIVGTDLANSITGSAGDDFIIGLGGNDTLRGESPNGSALGNDTLIGGPGNDVLDGAGLETPDEVDILIGGSGNDIFSLQDDGDLYDSLSVIVDFELTGDRISLPGSGASAFTNRFVFIDGSFEENSGAFLVGITPGNFGEQVAFFVNHSAGNLNSIFSGSSSPII</sequence>
<accession>A0A1D9G2N6</accession>
<dbReference type="SUPFAM" id="SSF51120">
    <property type="entry name" value="beta-Roll"/>
    <property type="match status" value="1"/>
</dbReference>
<dbReference type="GO" id="GO:0005509">
    <property type="term" value="F:calcium ion binding"/>
    <property type="evidence" value="ECO:0007669"/>
    <property type="project" value="InterPro"/>
</dbReference>
<gene>
    <name evidence="1" type="ORF">BJP36_19785</name>
</gene>
<reference evidence="2" key="1">
    <citation type="submission" date="2016-10" db="EMBL/GenBank/DDBJ databases">
        <title>Comparative genomics uncovers the prolific and rare metabolic potential of the cyanobacterial genus Moorea.</title>
        <authorList>
            <person name="Leao T."/>
            <person name="Castelao G."/>
            <person name="Korobeynikov A."/>
            <person name="Monroe E.A."/>
            <person name="Podell S."/>
            <person name="Glukhov E."/>
            <person name="Allen E."/>
            <person name="Gerwick W.H."/>
            <person name="Gerwick L."/>
        </authorList>
    </citation>
    <scope>NUCLEOTIDE SEQUENCE [LARGE SCALE GENOMIC DNA]</scope>
    <source>
        <strain evidence="2">JHB</strain>
    </source>
</reference>
<dbReference type="PRINTS" id="PR00313">
    <property type="entry name" value="CABNDNGRPT"/>
</dbReference>
<dbReference type="AlphaFoldDB" id="A0A1D9G2N6"/>
<name>A0A1D9G2N6_MOOP1</name>
<evidence type="ECO:0000313" key="1">
    <source>
        <dbReference type="EMBL" id="AOY81821.1"/>
    </source>
</evidence>
<dbReference type="InterPro" id="IPR011049">
    <property type="entry name" value="Serralysin-like_metalloprot_C"/>
</dbReference>
<dbReference type="InterPro" id="IPR001343">
    <property type="entry name" value="Hemolysn_Ca-bd"/>
</dbReference>
<dbReference type="EMBL" id="CP017708">
    <property type="protein sequence ID" value="AOY81821.1"/>
    <property type="molecule type" value="Genomic_DNA"/>
</dbReference>
<evidence type="ECO:0000313" key="2">
    <source>
        <dbReference type="Proteomes" id="UP000176944"/>
    </source>
</evidence>
<organism evidence="1 2">
    <name type="scientific">Moorena producens (strain JHB)</name>
    <dbReference type="NCBI Taxonomy" id="1454205"/>
    <lineage>
        <taxon>Bacteria</taxon>
        <taxon>Bacillati</taxon>
        <taxon>Cyanobacteriota</taxon>
        <taxon>Cyanophyceae</taxon>
        <taxon>Coleofasciculales</taxon>
        <taxon>Coleofasciculaceae</taxon>
        <taxon>Moorena</taxon>
    </lineage>
</organism>
<dbReference type="Proteomes" id="UP000176944">
    <property type="component" value="Chromosome"/>
</dbReference>